<dbReference type="AlphaFoldDB" id="A0A3A9JZJ3"/>
<comment type="similarity">
    <text evidence="5">Belongs to the Prp family.</text>
</comment>
<dbReference type="GO" id="GO:0042254">
    <property type="term" value="P:ribosome biogenesis"/>
    <property type="evidence" value="ECO:0007669"/>
    <property type="project" value="UniProtKB-KW"/>
</dbReference>
<keyword evidence="3" id="KW-0378">Hydrolase</keyword>
<evidence type="ECO:0000256" key="1">
    <source>
        <dbReference type="ARBA" id="ARBA00022517"/>
    </source>
</evidence>
<keyword evidence="4" id="KW-0788">Thiol protease</keyword>
<dbReference type="EMBL" id="PDOE01000010">
    <property type="protein sequence ID" value="RKL65897.1"/>
    <property type="molecule type" value="Genomic_DNA"/>
</dbReference>
<keyword evidence="1" id="KW-0690">Ribosome biogenesis</keyword>
<dbReference type="GO" id="GO:0008234">
    <property type="term" value="F:cysteine-type peptidase activity"/>
    <property type="evidence" value="ECO:0007669"/>
    <property type="project" value="UniProtKB-KW"/>
</dbReference>
<gene>
    <name evidence="7" type="ORF">CR203_17640</name>
</gene>
<dbReference type="Pfam" id="PF04327">
    <property type="entry name" value="Peptidase_Prp"/>
    <property type="match status" value="1"/>
</dbReference>
<dbReference type="Gene3D" id="3.30.70.1490">
    <property type="entry name" value="Cysteine protease Prp"/>
    <property type="match status" value="1"/>
</dbReference>
<evidence type="ECO:0000256" key="5">
    <source>
        <dbReference type="ARBA" id="ARBA00044503"/>
    </source>
</evidence>
<evidence type="ECO:0000313" key="7">
    <source>
        <dbReference type="EMBL" id="RKL65897.1"/>
    </source>
</evidence>
<name>A0A3A9JZJ3_9BACI</name>
<evidence type="ECO:0000256" key="4">
    <source>
        <dbReference type="ARBA" id="ARBA00022807"/>
    </source>
</evidence>
<dbReference type="SUPFAM" id="SSF118010">
    <property type="entry name" value="TM1457-like"/>
    <property type="match status" value="1"/>
</dbReference>
<dbReference type="GO" id="GO:0006508">
    <property type="term" value="P:proteolysis"/>
    <property type="evidence" value="ECO:0007669"/>
    <property type="project" value="UniProtKB-KW"/>
</dbReference>
<sequence length="111" mass="12329">MIHIKFDRNKDGTIHMFTMSGHADAGPHGQDLVCAGASAVSFGTVNAIAAICNTELDVELLDDGGFLRCRVPEKLDDETYNNVQLLLEGMLVSMQTMEEQYRQFIHIESKL</sequence>
<keyword evidence="8" id="KW-1185">Reference proteome</keyword>
<evidence type="ECO:0000256" key="2">
    <source>
        <dbReference type="ARBA" id="ARBA00022670"/>
    </source>
</evidence>
<protein>
    <recommendedName>
        <fullName evidence="6">Ribosomal processing cysteine protease Prp</fullName>
    </recommendedName>
</protein>
<dbReference type="PANTHER" id="PTHR39178">
    <property type="entry name" value="HYPOTHETICAL RIBOSOME-ASSOCIATED PROTEIN"/>
    <property type="match status" value="1"/>
</dbReference>
<dbReference type="RefSeq" id="WP_110935027.1">
    <property type="nucleotide sequence ID" value="NZ_KZ614146.1"/>
</dbReference>
<evidence type="ECO:0000256" key="3">
    <source>
        <dbReference type="ARBA" id="ARBA00022801"/>
    </source>
</evidence>
<dbReference type="NCBIfam" id="NF011126">
    <property type="entry name" value="PRK14553.1-6"/>
    <property type="match status" value="1"/>
</dbReference>
<evidence type="ECO:0000313" key="8">
    <source>
        <dbReference type="Proteomes" id="UP000281498"/>
    </source>
</evidence>
<accession>A0A3A9JZJ3</accession>
<proteinExistence type="inferred from homology"/>
<dbReference type="CDD" id="cd16332">
    <property type="entry name" value="Prp-like"/>
    <property type="match status" value="1"/>
</dbReference>
<comment type="caution">
    <text evidence="7">The sequence shown here is derived from an EMBL/GenBank/DDBJ whole genome shotgun (WGS) entry which is preliminary data.</text>
</comment>
<dbReference type="OrthoDB" id="48998at2"/>
<dbReference type="Proteomes" id="UP000281498">
    <property type="component" value="Unassembled WGS sequence"/>
</dbReference>
<dbReference type="InterPro" id="IPR007422">
    <property type="entry name" value="Peptidase_Prp"/>
</dbReference>
<dbReference type="PANTHER" id="PTHR39178:SF1">
    <property type="entry name" value="RIBOSOMAL-PROCESSING CYSTEINE PROTEASE PRP"/>
    <property type="match status" value="1"/>
</dbReference>
<keyword evidence="2 7" id="KW-0645">Protease</keyword>
<dbReference type="InterPro" id="IPR036764">
    <property type="entry name" value="Peptidase_Prp_sf"/>
</dbReference>
<reference evidence="7 8" key="1">
    <citation type="submission" date="2017-10" db="EMBL/GenBank/DDBJ databases">
        <title>Bacillus sp. nov., a halophilic bacterium isolated from a Keqin Lake.</title>
        <authorList>
            <person name="Wang H."/>
        </authorList>
    </citation>
    <scope>NUCLEOTIDE SEQUENCE [LARGE SCALE GENOMIC DNA]</scope>
    <source>
        <strain evidence="7 8">KCTC 13187</strain>
    </source>
</reference>
<organism evidence="7 8">
    <name type="scientific">Salipaludibacillus neizhouensis</name>
    <dbReference type="NCBI Taxonomy" id="885475"/>
    <lineage>
        <taxon>Bacteria</taxon>
        <taxon>Bacillati</taxon>
        <taxon>Bacillota</taxon>
        <taxon>Bacilli</taxon>
        <taxon>Bacillales</taxon>
        <taxon>Bacillaceae</taxon>
    </lineage>
</organism>
<evidence type="ECO:0000256" key="6">
    <source>
        <dbReference type="ARBA" id="ARBA00044538"/>
    </source>
</evidence>